<dbReference type="Pfam" id="PF00672">
    <property type="entry name" value="HAMP"/>
    <property type="match status" value="1"/>
</dbReference>
<keyword evidence="3" id="KW-0597">Phosphoprotein</keyword>
<dbReference type="InterPro" id="IPR010559">
    <property type="entry name" value="Sig_transdc_His_kin_internal"/>
</dbReference>
<feature type="domain" description="HAMP" evidence="8">
    <location>
        <begin position="319"/>
        <end position="371"/>
    </location>
</feature>
<reference evidence="9" key="1">
    <citation type="submission" date="2018-02" db="EMBL/GenBank/DDBJ databases">
        <authorList>
            <person name="Kim S.-K."/>
            <person name="Jung H.-I."/>
            <person name="Lee S.-W."/>
        </authorList>
    </citation>
    <scope>NUCLEOTIDE SEQUENCE</scope>
    <source>
        <strain evidence="9">SK3146</strain>
    </source>
</reference>
<reference evidence="9" key="2">
    <citation type="journal article" date="2021" name="J Anim Sci Technol">
        <title>Complete genome sequence of Paenibacillus konkukensis sp. nov. SK3146 as a potential probiotic strain.</title>
        <authorList>
            <person name="Jung H.I."/>
            <person name="Park S."/>
            <person name="Niu K.M."/>
            <person name="Lee S.W."/>
            <person name="Kothari D."/>
            <person name="Yi K.J."/>
            <person name="Kim S.K."/>
        </authorList>
    </citation>
    <scope>NUCLEOTIDE SEQUENCE</scope>
    <source>
        <strain evidence="9">SK3146</strain>
    </source>
</reference>
<dbReference type="InterPro" id="IPR036890">
    <property type="entry name" value="HATPase_C_sf"/>
</dbReference>
<dbReference type="EMBL" id="CP027059">
    <property type="protein sequence ID" value="UQZ86044.1"/>
    <property type="molecule type" value="Genomic_DNA"/>
</dbReference>
<keyword evidence="7" id="KW-0812">Transmembrane</keyword>
<accession>A0ABY4RW99</accession>
<comment type="subcellular location">
    <subcellularLocation>
        <location evidence="1">Cell membrane</location>
        <topology evidence="1">Multi-pass membrane protein</topology>
    </subcellularLocation>
</comment>
<feature type="transmembrane region" description="Helical" evidence="7">
    <location>
        <begin position="301"/>
        <end position="319"/>
    </location>
</feature>
<sequence>MIRNSIRNKLIVFLLAATIVPIATSIIITYFFTKHSVSQETVVSNSNLIYQGKTNIMNYLKVIEQSSLSVYNDTTLYNIIESGDTDYISTSEIFRGVQAIANSVKEIKQAYLYIAKTNRSFMIAQGNPGRNEGPGPKYIPEMNGAEVRLEPTHISHDYRMGGLFYVPPATVVTMHRSIRNALTQQELGFLSIDFSVDVIRSICEQLYTPGQEELYILDRNGTVIYGTDRETWGKALDEDWVRHLLAMPEDKGSFEWKSKPFSGIHIYERMTSPYMEWTLVKRIPYENLYKNARELTQINTMIFSLFLIVVIFATLYISFKFTAPIKNLIGYIGKIQTGDMQVDIQVTSHDEIGILARRFRQMMQTINNLIVSEYKLDLANKTNQLKALQAQINPHFLYNSLQSIGTLALQHQAPKIYSLLSSLAKMMRYSMNTNETLVPLKQEIAHVKSYLELQMQRFENELTVSFEIDEETLDRTVPKMILQPLAENYFKHGFDPREKTGRLLITGSITQDNRLRLTVEDNGRGIDPDTLARLRRQLSKHPDIASEPAESIGLLNVRSRLALYYPGTAMKIEPCSPSGVRIVLLIPLDAPGAHQNG</sequence>
<organism evidence="9 10">
    <name type="scientific">Paenibacillus konkukensis</name>
    <dbReference type="NCBI Taxonomy" id="2020716"/>
    <lineage>
        <taxon>Bacteria</taxon>
        <taxon>Bacillati</taxon>
        <taxon>Bacillota</taxon>
        <taxon>Bacilli</taxon>
        <taxon>Bacillales</taxon>
        <taxon>Paenibacillaceae</taxon>
        <taxon>Paenibacillus</taxon>
    </lineage>
</organism>
<dbReference type="Proteomes" id="UP001057134">
    <property type="component" value="Chromosome"/>
</dbReference>
<dbReference type="InterPro" id="IPR003660">
    <property type="entry name" value="HAMP_dom"/>
</dbReference>
<evidence type="ECO:0000256" key="6">
    <source>
        <dbReference type="ARBA" id="ARBA00023136"/>
    </source>
</evidence>
<keyword evidence="2" id="KW-1003">Cell membrane</keyword>
<evidence type="ECO:0000256" key="1">
    <source>
        <dbReference type="ARBA" id="ARBA00004651"/>
    </source>
</evidence>
<dbReference type="InterPro" id="IPR050640">
    <property type="entry name" value="Bact_2-comp_sensor_kinase"/>
</dbReference>
<dbReference type="EC" id="2.7.13.3" evidence="9"/>
<keyword evidence="7" id="KW-1133">Transmembrane helix</keyword>
<dbReference type="PANTHER" id="PTHR34220:SF7">
    <property type="entry name" value="SENSOR HISTIDINE KINASE YPDA"/>
    <property type="match status" value="1"/>
</dbReference>
<dbReference type="SMART" id="SM00304">
    <property type="entry name" value="HAMP"/>
    <property type="match status" value="1"/>
</dbReference>
<evidence type="ECO:0000256" key="7">
    <source>
        <dbReference type="SAM" id="Phobius"/>
    </source>
</evidence>
<evidence type="ECO:0000256" key="2">
    <source>
        <dbReference type="ARBA" id="ARBA00022475"/>
    </source>
</evidence>
<evidence type="ECO:0000256" key="5">
    <source>
        <dbReference type="ARBA" id="ARBA00022777"/>
    </source>
</evidence>
<dbReference type="Gene3D" id="3.30.565.10">
    <property type="entry name" value="Histidine kinase-like ATPase, C-terminal domain"/>
    <property type="match status" value="1"/>
</dbReference>
<gene>
    <name evidence="9" type="primary">ypdA_19</name>
    <name evidence="9" type="ORF">SK3146_05336</name>
</gene>
<dbReference type="Pfam" id="PF02518">
    <property type="entry name" value="HATPase_c"/>
    <property type="match status" value="1"/>
</dbReference>
<feature type="transmembrane region" description="Helical" evidence="7">
    <location>
        <begin position="12"/>
        <end position="32"/>
    </location>
</feature>
<evidence type="ECO:0000313" key="10">
    <source>
        <dbReference type="Proteomes" id="UP001057134"/>
    </source>
</evidence>
<evidence type="ECO:0000256" key="3">
    <source>
        <dbReference type="ARBA" id="ARBA00022553"/>
    </source>
</evidence>
<dbReference type="Pfam" id="PF06580">
    <property type="entry name" value="His_kinase"/>
    <property type="match status" value="1"/>
</dbReference>
<evidence type="ECO:0000313" key="9">
    <source>
        <dbReference type="EMBL" id="UQZ86044.1"/>
    </source>
</evidence>
<evidence type="ECO:0000259" key="8">
    <source>
        <dbReference type="PROSITE" id="PS50885"/>
    </source>
</evidence>
<dbReference type="Gene3D" id="1.10.8.500">
    <property type="entry name" value="HAMP domain in histidine kinase"/>
    <property type="match status" value="1"/>
</dbReference>
<dbReference type="GO" id="GO:0004673">
    <property type="term" value="F:protein histidine kinase activity"/>
    <property type="evidence" value="ECO:0007669"/>
    <property type="project" value="UniProtKB-EC"/>
</dbReference>
<dbReference type="Gene3D" id="3.30.450.20">
    <property type="entry name" value="PAS domain"/>
    <property type="match status" value="1"/>
</dbReference>
<dbReference type="CDD" id="cd06225">
    <property type="entry name" value="HAMP"/>
    <property type="match status" value="1"/>
</dbReference>
<dbReference type="InterPro" id="IPR003594">
    <property type="entry name" value="HATPase_dom"/>
</dbReference>
<dbReference type="PANTHER" id="PTHR34220">
    <property type="entry name" value="SENSOR HISTIDINE KINASE YPDA"/>
    <property type="match status" value="1"/>
</dbReference>
<keyword evidence="10" id="KW-1185">Reference proteome</keyword>
<dbReference type="SUPFAM" id="SSF55874">
    <property type="entry name" value="ATPase domain of HSP90 chaperone/DNA topoisomerase II/histidine kinase"/>
    <property type="match status" value="1"/>
</dbReference>
<keyword evidence="5 9" id="KW-0418">Kinase</keyword>
<protein>
    <submittedName>
        <fullName evidence="9">Sensor histidine kinase YpdA</fullName>
        <ecNumber evidence="9">2.7.13.3</ecNumber>
    </submittedName>
</protein>
<dbReference type="PROSITE" id="PS50885">
    <property type="entry name" value="HAMP"/>
    <property type="match status" value="1"/>
</dbReference>
<keyword evidence="6 7" id="KW-0472">Membrane</keyword>
<name>A0ABY4RW99_9BACL</name>
<proteinExistence type="predicted"/>
<dbReference type="RefSeq" id="WP_249861612.1">
    <property type="nucleotide sequence ID" value="NZ_CP027059.1"/>
</dbReference>
<keyword evidence="4 9" id="KW-0808">Transferase</keyword>
<evidence type="ECO:0000256" key="4">
    <source>
        <dbReference type="ARBA" id="ARBA00022679"/>
    </source>
</evidence>
<dbReference type="SUPFAM" id="SSF158472">
    <property type="entry name" value="HAMP domain-like"/>
    <property type="match status" value="1"/>
</dbReference>